<dbReference type="EMBL" id="CP044205">
    <property type="protein sequence ID" value="QFY42223.1"/>
    <property type="molecule type" value="Genomic_DNA"/>
</dbReference>
<feature type="domain" description="Glycosyl transferase family 1" evidence="2">
    <location>
        <begin position="186"/>
        <end position="349"/>
    </location>
</feature>
<keyword evidence="5" id="KW-1185">Reference proteome</keyword>
<dbReference type="NCBIfam" id="TIGR04047">
    <property type="entry name" value="MSMEG_0565_glyc"/>
    <property type="match status" value="1"/>
</dbReference>
<sequence length="391" mass="43003">MSPLRIAMLAHSTNPRGGVVHALELAEALHAQGQRVTLIAAAEHGKAFFRKTFCATQLLTLPVLSGDLSTQVEQRIRAYVEYFSRPDTPRYDIYHAQDAISGCALAMLSERGILPGFVRTVHHLDTFGAADLAAWQARSFREARQVLCVSRHWREKLADEHGINAIEINNGVDTRRFHPTAQPEDESLRSRLGLNRSGPLFLAVGGIEARKNTLRIFHSFLDVLKNQPQAQLLIAGGASLLDHSGYRQAFDDAVKNSGIAEGPDQPLVISGPLPDAAMPSLFRLADALVFPSLQEGFGLVVLEAIVSGTPVIVSRRPPFSEYLQEHDCVWTDPEERLAIAAAMKQAIGDFPRQRLAATASRLASEFSWETSARTHLKIYQSIINPRGNTHA</sequence>
<dbReference type="PANTHER" id="PTHR46401:SF2">
    <property type="entry name" value="GLYCOSYLTRANSFERASE WBBK-RELATED"/>
    <property type="match status" value="1"/>
</dbReference>
<feature type="domain" description="Glycosyltransferase subfamily 4-like N-terminal" evidence="3">
    <location>
        <begin position="16"/>
        <end position="176"/>
    </location>
</feature>
<evidence type="ECO:0000259" key="3">
    <source>
        <dbReference type="Pfam" id="PF13439"/>
    </source>
</evidence>
<dbReference type="InParanoid" id="A0A5Q0BEC4"/>
<reference evidence="4 5" key="1">
    <citation type="submission" date="2019-09" db="EMBL/GenBank/DDBJ databases">
        <title>Ecophysiology of the spiral-shaped methanotroph Methylospira mobilis as revealed by the complete genome sequence.</title>
        <authorList>
            <person name="Oshkin I.Y."/>
            <person name="Dedysh S.N."/>
            <person name="Miroshnikov K."/>
            <person name="Danilova O.V."/>
            <person name="Hakobyan A."/>
            <person name="Liesack W."/>
        </authorList>
    </citation>
    <scope>NUCLEOTIDE SEQUENCE [LARGE SCALE GENOMIC DNA]</scope>
    <source>
        <strain evidence="4 5">Shm1</strain>
    </source>
</reference>
<dbReference type="KEGG" id="mmob:F6R98_05945"/>
<dbReference type="GO" id="GO:0016757">
    <property type="term" value="F:glycosyltransferase activity"/>
    <property type="evidence" value="ECO:0007669"/>
    <property type="project" value="InterPro"/>
</dbReference>
<dbReference type="Pfam" id="PF00534">
    <property type="entry name" value="Glycos_transf_1"/>
    <property type="match status" value="1"/>
</dbReference>
<accession>A0A5Q0BEC4</accession>
<dbReference type="AlphaFoldDB" id="A0A5Q0BEC4"/>
<keyword evidence="1 4" id="KW-0808">Transferase</keyword>
<dbReference type="CDD" id="cd03801">
    <property type="entry name" value="GT4_PimA-like"/>
    <property type="match status" value="1"/>
</dbReference>
<evidence type="ECO:0000256" key="1">
    <source>
        <dbReference type="ARBA" id="ARBA00022679"/>
    </source>
</evidence>
<dbReference type="RefSeq" id="WP_153248205.1">
    <property type="nucleotide sequence ID" value="NZ_CP044205.1"/>
</dbReference>
<name>A0A5Q0BEC4_9GAMM</name>
<dbReference type="GO" id="GO:0009103">
    <property type="term" value="P:lipopolysaccharide biosynthetic process"/>
    <property type="evidence" value="ECO:0007669"/>
    <property type="project" value="TreeGrafter"/>
</dbReference>
<dbReference type="InterPro" id="IPR001296">
    <property type="entry name" value="Glyco_trans_1"/>
</dbReference>
<gene>
    <name evidence="4" type="ORF">F6R98_05945</name>
</gene>
<protein>
    <submittedName>
        <fullName evidence="4">MSMEG_0565 family glycosyltransferase</fullName>
    </submittedName>
</protein>
<dbReference type="InterPro" id="IPR028098">
    <property type="entry name" value="Glyco_trans_4-like_N"/>
</dbReference>
<dbReference type="OrthoDB" id="9802525at2"/>
<dbReference type="Gene3D" id="3.40.50.2000">
    <property type="entry name" value="Glycogen Phosphorylase B"/>
    <property type="match status" value="2"/>
</dbReference>
<dbReference type="InterPro" id="IPR023986">
    <property type="entry name" value="GlycosylTfrase_MSMEG0565"/>
</dbReference>
<evidence type="ECO:0000313" key="5">
    <source>
        <dbReference type="Proteomes" id="UP000325755"/>
    </source>
</evidence>
<evidence type="ECO:0000313" key="4">
    <source>
        <dbReference type="EMBL" id="QFY42223.1"/>
    </source>
</evidence>
<dbReference type="Pfam" id="PF13439">
    <property type="entry name" value="Glyco_transf_4"/>
    <property type="match status" value="1"/>
</dbReference>
<organism evidence="4 5">
    <name type="scientific">Candidatus Methylospira mobilis</name>
    <dbReference type="NCBI Taxonomy" id="1808979"/>
    <lineage>
        <taxon>Bacteria</taxon>
        <taxon>Pseudomonadati</taxon>
        <taxon>Pseudomonadota</taxon>
        <taxon>Gammaproteobacteria</taxon>
        <taxon>Methylococcales</taxon>
        <taxon>Methylococcaceae</taxon>
        <taxon>Candidatus Methylospira</taxon>
    </lineage>
</organism>
<dbReference type="SUPFAM" id="SSF53756">
    <property type="entry name" value="UDP-Glycosyltransferase/glycogen phosphorylase"/>
    <property type="match status" value="1"/>
</dbReference>
<dbReference type="Proteomes" id="UP000325755">
    <property type="component" value="Chromosome"/>
</dbReference>
<evidence type="ECO:0000259" key="2">
    <source>
        <dbReference type="Pfam" id="PF00534"/>
    </source>
</evidence>
<dbReference type="PANTHER" id="PTHR46401">
    <property type="entry name" value="GLYCOSYLTRANSFERASE WBBK-RELATED"/>
    <property type="match status" value="1"/>
</dbReference>
<proteinExistence type="predicted"/>